<dbReference type="PANTHER" id="PTHR43547:SF2">
    <property type="entry name" value="HYBRID SIGNAL TRANSDUCTION HISTIDINE KINASE C"/>
    <property type="match status" value="1"/>
</dbReference>
<dbReference type="InterPro" id="IPR003661">
    <property type="entry name" value="HisK_dim/P_dom"/>
</dbReference>
<keyword evidence="7" id="KW-0472">Membrane</keyword>
<evidence type="ECO:0000256" key="7">
    <source>
        <dbReference type="SAM" id="Phobius"/>
    </source>
</evidence>
<dbReference type="PRINTS" id="PR00344">
    <property type="entry name" value="BCTRLSENSOR"/>
</dbReference>
<protein>
    <recommendedName>
        <fullName evidence="2">histidine kinase</fullName>
        <ecNumber evidence="2">2.7.13.3</ecNumber>
    </recommendedName>
</protein>
<evidence type="ECO:0000256" key="5">
    <source>
        <dbReference type="ARBA" id="ARBA00022777"/>
    </source>
</evidence>
<evidence type="ECO:0000256" key="1">
    <source>
        <dbReference type="ARBA" id="ARBA00000085"/>
    </source>
</evidence>
<dbReference type="SMART" id="SM00387">
    <property type="entry name" value="HATPase_c"/>
    <property type="match status" value="1"/>
</dbReference>
<keyword evidence="3" id="KW-0597">Phosphoprotein</keyword>
<dbReference type="EMBL" id="CP000142">
    <property type="protein sequence ID" value="ABE02311.2"/>
    <property type="molecule type" value="Genomic_DNA"/>
</dbReference>
<dbReference type="Gene3D" id="3.30.565.10">
    <property type="entry name" value="Histidine kinase-like ATPase, C-terminal domain"/>
    <property type="match status" value="1"/>
</dbReference>
<keyword evidence="4" id="KW-0808">Transferase</keyword>
<dbReference type="OrthoDB" id="9804645at2"/>
<evidence type="ECO:0000259" key="8">
    <source>
        <dbReference type="PROSITE" id="PS50109"/>
    </source>
</evidence>
<dbReference type="InterPro" id="IPR036890">
    <property type="entry name" value="HATPase_C_sf"/>
</dbReference>
<name>Q1WVU6_SYNC1</name>
<dbReference type="InterPro" id="IPR003594">
    <property type="entry name" value="HATPase_dom"/>
</dbReference>
<dbReference type="InterPro" id="IPR036097">
    <property type="entry name" value="HisK_dim/P_sf"/>
</dbReference>
<dbReference type="Pfam" id="PF00512">
    <property type="entry name" value="HisKA"/>
    <property type="match status" value="1"/>
</dbReference>
<feature type="transmembrane region" description="Helical" evidence="7">
    <location>
        <begin position="57"/>
        <end position="81"/>
    </location>
</feature>
<dbReference type="InterPro" id="IPR005467">
    <property type="entry name" value="His_kinase_dom"/>
</dbReference>
<dbReference type="Gene3D" id="1.10.287.130">
    <property type="match status" value="1"/>
</dbReference>
<feature type="domain" description="Histidine kinase" evidence="8">
    <location>
        <begin position="97"/>
        <end position="312"/>
    </location>
</feature>
<evidence type="ECO:0000256" key="6">
    <source>
        <dbReference type="ARBA" id="ARBA00023012"/>
    </source>
</evidence>
<dbReference type="PROSITE" id="PS50109">
    <property type="entry name" value="HIS_KIN"/>
    <property type="match status" value="1"/>
</dbReference>
<proteinExistence type="predicted"/>
<keyword evidence="6" id="KW-0902">Two-component regulatory system</keyword>
<evidence type="ECO:0000313" key="9">
    <source>
        <dbReference type="EMBL" id="ABE02311.2"/>
    </source>
</evidence>
<dbReference type="CDD" id="cd00075">
    <property type="entry name" value="HATPase"/>
    <property type="match status" value="1"/>
</dbReference>
<feature type="transmembrane region" description="Helical" evidence="7">
    <location>
        <begin position="12"/>
        <end position="33"/>
    </location>
</feature>
<dbReference type="EC" id="2.7.13.3" evidence="2"/>
<dbReference type="Proteomes" id="UP000002534">
    <property type="component" value="Chromosome"/>
</dbReference>
<keyword evidence="10" id="KW-1185">Reference proteome</keyword>
<dbReference type="eggNOG" id="COG5002">
    <property type="taxonomic scope" value="Bacteria"/>
</dbReference>
<dbReference type="AlphaFoldDB" id="Q1WVU6"/>
<organism evidence="9 10">
    <name type="scientific">Syntrophotalea carbinolica (strain DSM 2380 / NBRC 103641 / GraBd1)</name>
    <name type="common">Pelobacter carbinolicus</name>
    <dbReference type="NCBI Taxonomy" id="338963"/>
    <lineage>
        <taxon>Bacteria</taxon>
        <taxon>Pseudomonadati</taxon>
        <taxon>Thermodesulfobacteriota</taxon>
        <taxon>Desulfuromonadia</taxon>
        <taxon>Desulfuromonadales</taxon>
        <taxon>Syntrophotaleaceae</taxon>
        <taxon>Syntrophotalea</taxon>
    </lineage>
</organism>
<dbReference type="STRING" id="338963.Pcar_3147"/>
<dbReference type="SMART" id="SM00388">
    <property type="entry name" value="HisKA"/>
    <property type="match status" value="1"/>
</dbReference>
<dbReference type="FunFam" id="1.10.287.130:FF:000001">
    <property type="entry name" value="Two-component sensor histidine kinase"/>
    <property type="match status" value="1"/>
</dbReference>
<reference evidence="10" key="1">
    <citation type="submission" date="2005-10" db="EMBL/GenBank/DDBJ databases">
        <title>Complete sequence of Pelobacter carbinolicus DSM 2380.</title>
        <authorList>
            <person name="Copeland A."/>
            <person name="Lucas S."/>
            <person name="Lapidus A."/>
            <person name="Barry K."/>
            <person name="Detter J.C."/>
            <person name="Glavina T."/>
            <person name="Hammon N."/>
            <person name="Israni S."/>
            <person name="Pitluck S."/>
            <person name="Chertkov O."/>
            <person name="Schmutz J."/>
            <person name="Larimer F."/>
            <person name="Land M."/>
            <person name="Kyrpides N."/>
            <person name="Ivanova N."/>
            <person name="Richardson P."/>
        </authorList>
    </citation>
    <scope>NUCLEOTIDE SEQUENCE [LARGE SCALE GENOMIC DNA]</scope>
    <source>
        <strain evidence="10">DSM 2380 / NBRC 103641 / GraBd1</strain>
    </source>
</reference>
<dbReference type="KEGG" id="pca:Pcar_3147"/>
<keyword evidence="5 9" id="KW-0418">Kinase</keyword>
<keyword evidence="7" id="KW-1133">Transmembrane helix</keyword>
<evidence type="ECO:0000313" key="10">
    <source>
        <dbReference type="Proteomes" id="UP000002534"/>
    </source>
</evidence>
<evidence type="ECO:0000256" key="4">
    <source>
        <dbReference type="ARBA" id="ARBA00022679"/>
    </source>
</evidence>
<dbReference type="GO" id="GO:0000155">
    <property type="term" value="F:phosphorelay sensor kinase activity"/>
    <property type="evidence" value="ECO:0007669"/>
    <property type="project" value="InterPro"/>
</dbReference>
<dbReference type="InterPro" id="IPR004358">
    <property type="entry name" value="Sig_transdc_His_kin-like_C"/>
</dbReference>
<dbReference type="CDD" id="cd00082">
    <property type="entry name" value="HisKA"/>
    <property type="match status" value="1"/>
</dbReference>
<gene>
    <name evidence="9" type="ordered locus">Pcar_3147</name>
</gene>
<reference evidence="9 10" key="2">
    <citation type="journal article" date="2012" name="BMC Genomics">
        <title>The genome of Pelobacter carbinolicus reveals surprising metabolic capabilities and physiological features.</title>
        <authorList>
            <person name="Aklujkar M."/>
            <person name="Haveman S.A."/>
            <person name="Didonato R.Jr."/>
            <person name="Chertkov O."/>
            <person name="Han C.S."/>
            <person name="Land M.L."/>
            <person name="Brown P."/>
            <person name="Lovley D.R."/>
        </authorList>
    </citation>
    <scope>NUCLEOTIDE SEQUENCE [LARGE SCALE GENOMIC DNA]</scope>
    <source>
        <strain evidence="10">DSM 2380 / NBRC 103641 / GraBd1</strain>
    </source>
</reference>
<comment type="catalytic activity">
    <reaction evidence="1">
        <text>ATP + protein L-histidine = ADP + protein N-phospho-L-histidine.</text>
        <dbReference type="EC" id="2.7.13.3"/>
    </reaction>
</comment>
<dbReference type="Pfam" id="PF02518">
    <property type="entry name" value="HATPase_c"/>
    <property type="match status" value="1"/>
</dbReference>
<evidence type="ECO:0000256" key="2">
    <source>
        <dbReference type="ARBA" id="ARBA00012438"/>
    </source>
</evidence>
<dbReference type="SUPFAM" id="SSF47384">
    <property type="entry name" value="Homodimeric domain of signal transducing histidine kinase"/>
    <property type="match status" value="1"/>
</dbReference>
<sequence>MKTWRRVINPLMALIGIQLAWVLVVVCWVTWFLQNHRKLRLLAEKYHPELLLGRYDWLLLIEGLILLIAILAGVYVIFIYWRRQTSLYRAQKQFISQVSHELRSPLASLQLHLETIRMRKPDPAQMQDFLDTMLDDTVRLNNMVDNLLTANRLEQRWPRLDLRHGNLSETIEQYLQQQAASLPEDCSLEADIEPNLFCRFEPHAIEIILRNLLENAILYANGPARIRVELASERHRCHLRVTDQGRGIALKEQKKVFRMFYRGRHEGETIRGSGLGLFIVKTLAWRHKGKVWLESKGVDQGTTVHVLLPRTFDPSTGGAP</sequence>
<dbReference type="RefSeq" id="WP_011340472.1">
    <property type="nucleotide sequence ID" value="NC_007498.2"/>
</dbReference>
<dbReference type="SUPFAM" id="SSF55874">
    <property type="entry name" value="ATPase domain of HSP90 chaperone/DNA topoisomerase II/histidine kinase"/>
    <property type="match status" value="1"/>
</dbReference>
<dbReference type="HOGENOM" id="CLU_000445_89_3_7"/>
<dbReference type="PANTHER" id="PTHR43547">
    <property type="entry name" value="TWO-COMPONENT HISTIDINE KINASE"/>
    <property type="match status" value="1"/>
</dbReference>
<evidence type="ECO:0000256" key="3">
    <source>
        <dbReference type="ARBA" id="ARBA00022553"/>
    </source>
</evidence>
<keyword evidence="7" id="KW-0812">Transmembrane</keyword>
<accession>Q1WVU6</accession>